<dbReference type="HOGENOM" id="CLU_3174921_0_0_6"/>
<sequence length="47" mass="5697">MQNMKLSPLLTLLKQYNLGNLNDSNIHYRPVEYQSNHHLFRTQYSIY</sequence>
<dbReference type="EMBL" id="FN667742">
    <property type="protein sequence ID" value="CBJ90850.1"/>
    <property type="molecule type" value="Genomic_DNA"/>
</dbReference>
<organism evidence="1 2">
    <name type="scientific">Xenorhabdus nematophila (strain ATCC 19061 / DSM 3370 / CCUG 14189 / LMG 1036 / NCIMB 9965 / AN6)</name>
    <dbReference type="NCBI Taxonomy" id="406817"/>
    <lineage>
        <taxon>Bacteria</taxon>
        <taxon>Pseudomonadati</taxon>
        <taxon>Pseudomonadota</taxon>
        <taxon>Gammaproteobacteria</taxon>
        <taxon>Enterobacterales</taxon>
        <taxon>Morganellaceae</taxon>
        <taxon>Xenorhabdus</taxon>
    </lineage>
</organism>
<accession>D3VIZ3</accession>
<protein>
    <submittedName>
        <fullName evidence="1">Uncharacterized protein</fullName>
    </submittedName>
</protein>
<reference evidence="1 2" key="1">
    <citation type="journal article" date="2011" name="PLoS ONE">
        <title>The entomopathogenic bacterial endosymbionts xenorhabdus and photorhabdus: convergent lifestyles from divergent genomes.</title>
        <authorList>
            <person name="Chaston J.M."/>
            <person name="Suen G."/>
            <person name="Tucker S.L."/>
            <person name="Andersen A.W."/>
            <person name="Bhasin A."/>
            <person name="Bode E."/>
            <person name="Bode H.B."/>
            <person name="Brachmann A.O."/>
            <person name="Cowles C.E."/>
            <person name="Cowles K.N."/>
            <person name="Darby C."/>
            <person name="de Leon L."/>
            <person name="Drace K."/>
            <person name="Du Z."/>
            <person name="Givaudan A."/>
            <person name="Herbert Tran E.E."/>
            <person name="Jewell K.A."/>
            <person name="Knack J.J."/>
            <person name="Krasomil-Osterfeld K.C."/>
            <person name="Kukor R."/>
            <person name="Lanois A."/>
            <person name="Latreille P."/>
            <person name="Leimgruber N.K."/>
            <person name="Lipke C.M."/>
            <person name="Liu R."/>
            <person name="Lu X."/>
            <person name="Martens E.C."/>
            <person name="Marri P.R."/>
            <person name="Medigue C."/>
            <person name="Menard M.L."/>
            <person name="Miller N.M."/>
            <person name="Morales-Soto N."/>
            <person name="Norton S."/>
            <person name="Ogier J.C."/>
            <person name="Orchard S.S."/>
            <person name="Park D."/>
            <person name="Park Y."/>
            <person name="Qurollo B.A."/>
            <person name="Sugar D.R."/>
            <person name="Richards G.R."/>
            <person name="Rouy Z."/>
            <person name="Slominski B."/>
            <person name="Slominski K."/>
            <person name="Snyder H."/>
            <person name="Tjaden B.C."/>
            <person name="van der Hoeven R."/>
            <person name="Welch R.D."/>
            <person name="Wheeler C."/>
            <person name="Xiang B."/>
            <person name="Barbazuk B."/>
            <person name="Gaudriault S."/>
            <person name="Goodner B."/>
            <person name="Slater S.C."/>
            <person name="Forst S."/>
            <person name="Goldman B.S."/>
            <person name="Goodrich-Blair H."/>
        </authorList>
    </citation>
    <scope>NUCLEOTIDE SEQUENCE [LARGE SCALE GENOMIC DNA]</scope>
    <source>
        <strain evidence="2">ATCC 19061 / DSM 3370 / CCUG 14189 / LMG 1036 / NCIMB 9965 / AN6</strain>
    </source>
</reference>
<dbReference type="Proteomes" id="UP000008075">
    <property type="component" value="Chromosome"/>
</dbReference>
<evidence type="ECO:0000313" key="2">
    <source>
        <dbReference type="Proteomes" id="UP000008075"/>
    </source>
</evidence>
<dbReference type="AlphaFoldDB" id="D3VIZ3"/>
<gene>
    <name evidence="1" type="ordered locus">XNC1_2796</name>
</gene>
<name>D3VIZ3_XENNA</name>
<proteinExistence type="predicted"/>
<dbReference type="KEGG" id="xne:XNC1_2796"/>
<evidence type="ECO:0000313" key="1">
    <source>
        <dbReference type="EMBL" id="CBJ90850.1"/>
    </source>
</evidence>
<keyword evidence="2" id="KW-1185">Reference proteome</keyword>